<evidence type="ECO:0000313" key="3">
    <source>
        <dbReference type="Proteomes" id="UP000093391"/>
    </source>
</evidence>
<dbReference type="SUPFAM" id="SSF46785">
    <property type="entry name" value="Winged helix' DNA-binding domain"/>
    <property type="match status" value="1"/>
</dbReference>
<sequence>MLKLKQLNNARDVLKRVDVRVTIPRLAIYDILENVDVGLTAYDIENMLIKMDHHINLATIYTTLKLFQNKGLIQRYKTDFEQAIYFINPKASAVQFKCQHCGSLQSWYDEEIKQRITQLCQQRQLSLQDYRVIIDVAHCEHCERE</sequence>
<evidence type="ECO:0000256" key="1">
    <source>
        <dbReference type="PIRSR" id="PIRSR602481-1"/>
    </source>
</evidence>
<feature type="binding site" evidence="1">
    <location>
        <position position="98"/>
    </location>
    <ligand>
        <name>Zn(2+)</name>
        <dbReference type="ChEBI" id="CHEBI:29105"/>
    </ligand>
</feature>
<keyword evidence="3" id="KW-1185">Reference proteome</keyword>
<accession>A0A1B2M113</accession>
<evidence type="ECO:0008006" key="4">
    <source>
        <dbReference type="Google" id="ProtNLM"/>
    </source>
</evidence>
<keyword evidence="1" id="KW-0862">Zinc</keyword>
<feature type="binding site" evidence="1">
    <location>
        <position position="101"/>
    </location>
    <ligand>
        <name>Zn(2+)</name>
        <dbReference type="ChEBI" id="CHEBI:29105"/>
    </ligand>
</feature>
<dbReference type="Proteomes" id="UP000093391">
    <property type="component" value="Chromosome"/>
</dbReference>
<dbReference type="GO" id="GO:1900376">
    <property type="term" value="P:regulation of secondary metabolite biosynthetic process"/>
    <property type="evidence" value="ECO:0007669"/>
    <property type="project" value="TreeGrafter"/>
</dbReference>
<dbReference type="InterPro" id="IPR002481">
    <property type="entry name" value="FUR"/>
</dbReference>
<feature type="binding site" evidence="1">
    <location>
        <position position="139"/>
    </location>
    <ligand>
        <name>Zn(2+)</name>
        <dbReference type="ChEBI" id="CHEBI:29105"/>
    </ligand>
</feature>
<proteinExistence type="predicted"/>
<dbReference type="PANTHER" id="PTHR33202">
    <property type="entry name" value="ZINC UPTAKE REGULATION PROTEIN"/>
    <property type="match status" value="1"/>
</dbReference>
<dbReference type="STRING" id="1789224.BFG52_11130"/>
<dbReference type="Gene3D" id="1.10.10.10">
    <property type="entry name" value="Winged helix-like DNA-binding domain superfamily/Winged helix DNA-binding domain"/>
    <property type="match status" value="1"/>
</dbReference>
<dbReference type="InterPro" id="IPR036388">
    <property type="entry name" value="WH-like_DNA-bd_sf"/>
</dbReference>
<dbReference type="Pfam" id="PF01475">
    <property type="entry name" value="FUR"/>
    <property type="match status" value="1"/>
</dbReference>
<dbReference type="GO" id="GO:0000976">
    <property type="term" value="F:transcription cis-regulatory region binding"/>
    <property type="evidence" value="ECO:0007669"/>
    <property type="project" value="TreeGrafter"/>
</dbReference>
<dbReference type="GO" id="GO:0045892">
    <property type="term" value="P:negative regulation of DNA-templated transcription"/>
    <property type="evidence" value="ECO:0007669"/>
    <property type="project" value="TreeGrafter"/>
</dbReference>
<protein>
    <recommendedName>
        <fullName evidence="4">Transcriptional repressor</fullName>
    </recommendedName>
</protein>
<dbReference type="OrthoDB" id="6688629at2"/>
<comment type="cofactor">
    <cofactor evidence="1">
        <name>Zn(2+)</name>
        <dbReference type="ChEBI" id="CHEBI:29105"/>
    </cofactor>
    <text evidence="1">Binds 1 zinc ion per subunit.</text>
</comment>
<dbReference type="GO" id="GO:0003700">
    <property type="term" value="F:DNA-binding transcription factor activity"/>
    <property type="evidence" value="ECO:0007669"/>
    <property type="project" value="InterPro"/>
</dbReference>
<feature type="binding site" evidence="1">
    <location>
        <position position="142"/>
    </location>
    <ligand>
        <name>Zn(2+)</name>
        <dbReference type="ChEBI" id="CHEBI:29105"/>
    </ligand>
</feature>
<reference evidence="2 3" key="1">
    <citation type="submission" date="2016-08" db="EMBL/GenBank/DDBJ databases">
        <authorList>
            <person name="Seilhamer J.J."/>
        </authorList>
    </citation>
    <scope>NUCLEOTIDE SEQUENCE [LARGE SCALE GENOMIC DNA]</scope>
    <source>
        <strain evidence="2 3">BRTC-1</strain>
    </source>
</reference>
<dbReference type="GO" id="GO:0008270">
    <property type="term" value="F:zinc ion binding"/>
    <property type="evidence" value="ECO:0007669"/>
    <property type="project" value="TreeGrafter"/>
</dbReference>
<name>A0A1B2M113_9GAMM</name>
<dbReference type="KEGG" id="ala:BFG52_11130"/>
<dbReference type="RefSeq" id="WP_067556090.1">
    <property type="nucleotide sequence ID" value="NZ_CP016895.1"/>
</dbReference>
<dbReference type="AlphaFoldDB" id="A0A1B2M113"/>
<dbReference type="InterPro" id="IPR036390">
    <property type="entry name" value="WH_DNA-bd_sf"/>
</dbReference>
<keyword evidence="1" id="KW-0479">Metal-binding</keyword>
<dbReference type="EMBL" id="CP016895">
    <property type="protein sequence ID" value="AOA58851.1"/>
    <property type="molecule type" value="Genomic_DNA"/>
</dbReference>
<organism evidence="2 3">
    <name type="scientific">Acinetobacter larvae</name>
    <dbReference type="NCBI Taxonomy" id="1789224"/>
    <lineage>
        <taxon>Bacteria</taxon>
        <taxon>Pseudomonadati</taxon>
        <taxon>Pseudomonadota</taxon>
        <taxon>Gammaproteobacteria</taxon>
        <taxon>Moraxellales</taxon>
        <taxon>Moraxellaceae</taxon>
        <taxon>Acinetobacter</taxon>
    </lineage>
</organism>
<dbReference type="PANTHER" id="PTHR33202:SF7">
    <property type="entry name" value="FERRIC UPTAKE REGULATION PROTEIN"/>
    <property type="match status" value="1"/>
</dbReference>
<gene>
    <name evidence="2" type="ORF">BFG52_11130</name>
</gene>
<evidence type="ECO:0000313" key="2">
    <source>
        <dbReference type="EMBL" id="AOA58851.1"/>
    </source>
</evidence>